<proteinExistence type="predicted"/>
<name>A0A0A9TC86_ARUDO</name>
<reference evidence="1" key="1">
    <citation type="submission" date="2014-09" db="EMBL/GenBank/DDBJ databases">
        <authorList>
            <person name="Magalhaes I.L.F."/>
            <person name="Oliveira U."/>
            <person name="Santos F.R."/>
            <person name="Vidigal T.H.D.A."/>
            <person name="Brescovit A.D."/>
            <person name="Santos A.J."/>
        </authorList>
    </citation>
    <scope>NUCLEOTIDE SEQUENCE</scope>
    <source>
        <tissue evidence="1">Shoot tissue taken approximately 20 cm above the soil surface</tissue>
    </source>
</reference>
<evidence type="ECO:0000313" key="1">
    <source>
        <dbReference type="EMBL" id="JAD18571.1"/>
    </source>
</evidence>
<sequence length="39" mass="4114">MRACTTGCLVNSSVFSISSVVTRLTSSVTLPLSLKKGLR</sequence>
<protein>
    <submittedName>
        <fullName evidence="1">Uncharacterized protein</fullName>
    </submittedName>
</protein>
<reference evidence="1" key="2">
    <citation type="journal article" date="2015" name="Data Brief">
        <title>Shoot transcriptome of the giant reed, Arundo donax.</title>
        <authorList>
            <person name="Barrero R.A."/>
            <person name="Guerrero F.D."/>
            <person name="Moolhuijzen P."/>
            <person name="Goolsby J.A."/>
            <person name="Tidwell J."/>
            <person name="Bellgard S.E."/>
            <person name="Bellgard M.I."/>
        </authorList>
    </citation>
    <scope>NUCLEOTIDE SEQUENCE</scope>
    <source>
        <tissue evidence="1">Shoot tissue taken approximately 20 cm above the soil surface</tissue>
    </source>
</reference>
<dbReference type="AlphaFoldDB" id="A0A0A9TC86"/>
<accession>A0A0A9TC86</accession>
<dbReference type="EMBL" id="GBRH01279324">
    <property type="protein sequence ID" value="JAD18571.1"/>
    <property type="molecule type" value="Transcribed_RNA"/>
</dbReference>
<organism evidence="1">
    <name type="scientific">Arundo donax</name>
    <name type="common">Giant reed</name>
    <name type="synonym">Donax arundinaceus</name>
    <dbReference type="NCBI Taxonomy" id="35708"/>
    <lineage>
        <taxon>Eukaryota</taxon>
        <taxon>Viridiplantae</taxon>
        <taxon>Streptophyta</taxon>
        <taxon>Embryophyta</taxon>
        <taxon>Tracheophyta</taxon>
        <taxon>Spermatophyta</taxon>
        <taxon>Magnoliopsida</taxon>
        <taxon>Liliopsida</taxon>
        <taxon>Poales</taxon>
        <taxon>Poaceae</taxon>
        <taxon>PACMAD clade</taxon>
        <taxon>Arundinoideae</taxon>
        <taxon>Arundineae</taxon>
        <taxon>Arundo</taxon>
    </lineage>
</organism>